<feature type="domain" description="Major facilitator superfamily (MFS) profile" evidence="7">
    <location>
        <begin position="1"/>
        <end position="398"/>
    </location>
</feature>
<keyword evidence="5 6" id="KW-0472">Membrane</keyword>
<dbReference type="Pfam" id="PF07690">
    <property type="entry name" value="MFS_1"/>
    <property type="match status" value="1"/>
</dbReference>
<dbReference type="STRING" id="1843580.A7D17_19385"/>
<evidence type="ECO:0000313" key="11">
    <source>
        <dbReference type="Proteomes" id="UP001303614"/>
    </source>
</evidence>
<feature type="transmembrane region" description="Helical" evidence="6">
    <location>
        <begin position="255"/>
        <end position="277"/>
    </location>
</feature>
<organism evidence="9 10">
    <name type="scientific">Xanthomonas floridensis</name>
    <dbReference type="NCBI Taxonomy" id="1843580"/>
    <lineage>
        <taxon>Bacteria</taxon>
        <taxon>Pseudomonadati</taxon>
        <taxon>Pseudomonadota</taxon>
        <taxon>Gammaproteobacteria</taxon>
        <taxon>Lysobacterales</taxon>
        <taxon>Lysobacteraceae</taxon>
        <taxon>Xanthomonas</taxon>
    </lineage>
</organism>
<dbReference type="InterPro" id="IPR020846">
    <property type="entry name" value="MFS_dom"/>
</dbReference>
<dbReference type="InterPro" id="IPR011701">
    <property type="entry name" value="MFS"/>
</dbReference>
<comment type="subcellular location">
    <subcellularLocation>
        <location evidence="1">Cell membrane</location>
        <topology evidence="1">Multi-pass membrane protein</topology>
    </subcellularLocation>
</comment>
<reference evidence="9 10" key="1">
    <citation type="submission" date="2016-05" db="EMBL/GenBank/DDBJ databases">
        <title>Pathogenic, phenotypic and molecular characterisation of Xanthomonas nasturtii sp. nov. and Xanthomonas floridensis sp. nov., new species of Xanthomonas associated with watercress production in Florida.</title>
        <authorList>
            <person name="Vicente J.G."/>
            <person name="Rothwell S."/>
            <person name="Holub E.B."/>
            <person name="Studholme D.J."/>
        </authorList>
    </citation>
    <scope>NUCLEOTIDE SEQUENCE [LARGE SCALE GENOMIC DNA]</scope>
    <source>
        <strain evidence="9 10">WHRI 8848</strain>
    </source>
</reference>
<dbReference type="RefSeq" id="WP_064509449.1">
    <property type="nucleotide sequence ID" value="NZ_JAYFSN010000023.1"/>
</dbReference>
<evidence type="ECO:0000313" key="8">
    <source>
        <dbReference type="EMBL" id="MEA5125505.1"/>
    </source>
</evidence>
<evidence type="ECO:0000256" key="1">
    <source>
        <dbReference type="ARBA" id="ARBA00004651"/>
    </source>
</evidence>
<feature type="transmembrane region" description="Helical" evidence="6">
    <location>
        <begin position="284"/>
        <end position="304"/>
    </location>
</feature>
<dbReference type="SUPFAM" id="SSF103473">
    <property type="entry name" value="MFS general substrate transporter"/>
    <property type="match status" value="1"/>
</dbReference>
<dbReference type="PROSITE" id="PS50850">
    <property type="entry name" value="MFS"/>
    <property type="match status" value="1"/>
</dbReference>
<feature type="transmembrane region" description="Helical" evidence="6">
    <location>
        <begin position="179"/>
        <end position="196"/>
    </location>
</feature>
<dbReference type="OrthoDB" id="9812189at2"/>
<dbReference type="InterPro" id="IPR036259">
    <property type="entry name" value="MFS_trans_sf"/>
</dbReference>
<evidence type="ECO:0000256" key="6">
    <source>
        <dbReference type="SAM" id="Phobius"/>
    </source>
</evidence>
<feature type="transmembrane region" description="Helical" evidence="6">
    <location>
        <begin position="221"/>
        <end position="243"/>
    </location>
</feature>
<evidence type="ECO:0000313" key="10">
    <source>
        <dbReference type="Proteomes" id="UP000077659"/>
    </source>
</evidence>
<feature type="transmembrane region" description="Helical" evidence="6">
    <location>
        <begin position="116"/>
        <end position="137"/>
    </location>
</feature>
<dbReference type="GO" id="GO:0005886">
    <property type="term" value="C:plasma membrane"/>
    <property type="evidence" value="ECO:0007669"/>
    <property type="project" value="UniProtKB-SubCell"/>
</dbReference>
<keyword evidence="2" id="KW-1003">Cell membrane</keyword>
<feature type="transmembrane region" description="Helical" evidence="6">
    <location>
        <begin position="346"/>
        <end position="367"/>
    </location>
</feature>
<evidence type="ECO:0000259" key="7">
    <source>
        <dbReference type="PROSITE" id="PS50850"/>
    </source>
</evidence>
<feature type="transmembrane region" description="Helical" evidence="6">
    <location>
        <begin position="373"/>
        <end position="392"/>
    </location>
</feature>
<dbReference type="Proteomes" id="UP001303614">
    <property type="component" value="Unassembled WGS sequence"/>
</dbReference>
<keyword evidence="3 6" id="KW-0812">Transmembrane</keyword>
<dbReference type="InterPro" id="IPR050189">
    <property type="entry name" value="MFS_Efflux_Transporters"/>
</dbReference>
<dbReference type="AlphaFoldDB" id="A0A1A9MBS5"/>
<dbReference type="Proteomes" id="UP000077659">
    <property type="component" value="Unassembled WGS sequence"/>
</dbReference>
<evidence type="ECO:0000256" key="2">
    <source>
        <dbReference type="ARBA" id="ARBA00022475"/>
    </source>
</evidence>
<proteinExistence type="predicted"/>
<dbReference type="PANTHER" id="PTHR43124:SF5">
    <property type="entry name" value="PURINE RIBONUCLEOSIDE EFFLUX PUMP NEPI"/>
    <property type="match status" value="1"/>
</dbReference>
<feature type="transmembrane region" description="Helical" evidence="6">
    <location>
        <begin position="310"/>
        <end position="334"/>
    </location>
</feature>
<keyword evidence="11" id="KW-1185">Reference proteome</keyword>
<dbReference type="EMBL" id="LXNG01000021">
    <property type="protein sequence ID" value="OAG67040.1"/>
    <property type="molecule type" value="Genomic_DNA"/>
</dbReference>
<name>A0A1A9MBS5_9XANT</name>
<comment type="caution">
    <text evidence="9">The sequence shown here is derived from an EMBL/GenBank/DDBJ whole genome shotgun (WGS) entry which is preliminary data.</text>
</comment>
<dbReference type="GO" id="GO:0022857">
    <property type="term" value="F:transmembrane transporter activity"/>
    <property type="evidence" value="ECO:0007669"/>
    <property type="project" value="InterPro"/>
</dbReference>
<dbReference type="CDD" id="cd17324">
    <property type="entry name" value="MFS_NepI_like"/>
    <property type="match status" value="1"/>
</dbReference>
<feature type="transmembrane region" description="Helical" evidence="6">
    <location>
        <begin position="64"/>
        <end position="84"/>
    </location>
</feature>
<evidence type="ECO:0000313" key="9">
    <source>
        <dbReference type="EMBL" id="OAG67040.1"/>
    </source>
</evidence>
<feature type="transmembrane region" description="Helical" evidence="6">
    <location>
        <begin position="91"/>
        <end position="110"/>
    </location>
</feature>
<dbReference type="Gene3D" id="1.20.1250.20">
    <property type="entry name" value="MFS general substrate transporter like domains"/>
    <property type="match status" value="1"/>
</dbReference>
<sequence length="399" mass="41584">MPTNAVATDTAPRDAVADPRQRWGAVGSMSLCVALLIAAEFMPVSLLTPIAADLHASPGMAGQAISISGLFAVAASLLIAPLSARMNRRHVLVGLSAVMLLSLLLIANAHSFGRLMAARALLGVTIGGFWALATATVMRIMPEYAVPKALGVVYIGNAVATAFAAPLGSYLGASIGWRGVFWAMVPLVMLTITWQWRSLPSMPARGGVSLRDIGGLLKRRYVARAMLAVMLGFAGAFCAFTYFRPFLESVAHVDVSQLSLLLLGLGLAGFAGTYAATAWVPKRLFTLLAVVPAALGVVTLAMLLSGHVLWLLAAAMISWGLLNSAMPVAWSTWLSRCLKDAPESGGGLMVAAIQLAIMLGGALGGLLLDRLSIGATFIGADVLLLASSLMAGRGDHLRP</sequence>
<evidence type="ECO:0000256" key="4">
    <source>
        <dbReference type="ARBA" id="ARBA00022989"/>
    </source>
</evidence>
<accession>A0A1A9MBS5</accession>
<dbReference type="EMBL" id="JAYFSO010000023">
    <property type="protein sequence ID" value="MEA5125505.1"/>
    <property type="molecule type" value="Genomic_DNA"/>
</dbReference>
<reference evidence="8 11" key="2">
    <citation type="submission" date="2023-12" db="EMBL/GenBank/DDBJ databases">
        <title>Genome sequencing of Xanthomonas floridensis.</title>
        <authorList>
            <person name="Greer S."/>
            <person name="Harrison J."/>
            <person name="Grant M."/>
            <person name="Vicente J."/>
            <person name="Studholme D."/>
        </authorList>
    </citation>
    <scope>NUCLEOTIDE SEQUENCE [LARGE SCALE GENOMIC DNA]</scope>
    <source>
        <strain evidence="8 11">WHRI 8848</strain>
    </source>
</reference>
<gene>
    <name evidence="9" type="ORF">A7D17_19385</name>
    <name evidence="8" type="ORF">VB146_16940</name>
</gene>
<feature type="transmembrane region" description="Helical" evidence="6">
    <location>
        <begin position="23"/>
        <end position="44"/>
    </location>
</feature>
<evidence type="ECO:0000256" key="5">
    <source>
        <dbReference type="ARBA" id="ARBA00023136"/>
    </source>
</evidence>
<keyword evidence="4 6" id="KW-1133">Transmembrane helix</keyword>
<dbReference type="PANTHER" id="PTHR43124">
    <property type="entry name" value="PURINE EFFLUX PUMP PBUE"/>
    <property type="match status" value="1"/>
</dbReference>
<evidence type="ECO:0000256" key="3">
    <source>
        <dbReference type="ARBA" id="ARBA00022692"/>
    </source>
</evidence>
<feature type="transmembrane region" description="Helical" evidence="6">
    <location>
        <begin position="149"/>
        <end position="173"/>
    </location>
</feature>
<protein>
    <submittedName>
        <fullName evidence="8">MFS transporter</fullName>
    </submittedName>
    <submittedName>
        <fullName evidence="9">Transcriptional regulator</fullName>
    </submittedName>
</protein>